<dbReference type="GO" id="GO:0043023">
    <property type="term" value="F:ribosomal large subunit binding"/>
    <property type="evidence" value="ECO:0007669"/>
    <property type="project" value="TreeGrafter"/>
</dbReference>
<dbReference type="KEGG" id="olu:OSTLU_28821"/>
<dbReference type="Gramene" id="ABO94100">
    <property type="protein sequence ID" value="ABO94100"/>
    <property type="gene ID" value="OSTLU_28821"/>
</dbReference>
<dbReference type="eggNOG" id="ENOG502S3C9">
    <property type="taxonomic scope" value="Eukaryota"/>
</dbReference>
<dbReference type="OrthoDB" id="497185at2759"/>
<name>A4RQX9_OSTLU</name>
<dbReference type="Proteomes" id="UP000001568">
    <property type="component" value="Chromosome 1"/>
</dbReference>
<gene>
    <name evidence="2" type="ORF">OSTLU_28821</name>
</gene>
<dbReference type="OMA" id="MHAAGCP"/>
<reference evidence="2 3" key="1">
    <citation type="journal article" date="2007" name="Proc. Natl. Acad. Sci. U.S.A.">
        <title>The tiny eukaryote Ostreococcus provides genomic insights into the paradox of plankton speciation.</title>
        <authorList>
            <person name="Palenik B."/>
            <person name="Grimwood J."/>
            <person name="Aerts A."/>
            <person name="Rouze P."/>
            <person name="Salamov A."/>
            <person name="Putnam N."/>
            <person name="Dupont C."/>
            <person name="Jorgensen R."/>
            <person name="Derelle E."/>
            <person name="Rombauts S."/>
            <person name="Zhou K."/>
            <person name="Otillar R."/>
            <person name="Merchant S.S."/>
            <person name="Podell S."/>
            <person name="Gaasterland T."/>
            <person name="Napoli C."/>
            <person name="Gendler K."/>
            <person name="Manuell A."/>
            <person name="Tai V."/>
            <person name="Vallon O."/>
            <person name="Piganeau G."/>
            <person name="Jancek S."/>
            <person name="Heijde M."/>
            <person name="Jabbari K."/>
            <person name="Bowler C."/>
            <person name="Lohr M."/>
            <person name="Robbens S."/>
            <person name="Werner G."/>
            <person name="Dubchak I."/>
            <person name="Pazour G.J."/>
            <person name="Ren Q."/>
            <person name="Paulsen I."/>
            <person name="Delwiche C."/>
            <person name="Schmutz J."/>
            <person name="Rokhsar D."/>
            <person name="Van de Peer Y."/>
            <person name="Moreau H."/>
            <person name="Grigoriev I.V."/>
        </authorList>
    </citation>
    <scope>NUCLEOTIDE SEQUENCE [LARGE SCALE GENOMIC DNA]</scope>
    <source>
        <strain evidence="2 3">CCE9901</strain>
    </source>
</reference>
<evidence type="ECO:0000259" key="1">
    <source>
        <dbReference type="Pfam" id="PF05670"/>
    </source>
</evidence>
<dbReference type="GeneID" id="4999672"/>
<dbReference type="HOGENOM" id="CLU_889482_0_0_1"/>
<feature type="domain" description="NFACT RNA-binding" evidence="1">
    <location>
        <begin position="123"/>
        <end position="219"/>
    </location>
</feature>
<dbReference type="PANTHER" id="PTHR15239:SF6">
    <property type="entry name" value="RIBOSOME QUALITY CONTROL COMPLEX SUBUNIT NEMF"/>
    <property type="match status" value="1"/>
</dbReference>
<keyword evidence="3" id="KW-1185">Reference proteome</keyword>
<dbReference type="GO" id="GO:0072344">
    <property type="term" value="P:rescue of stalled ribosome"/>
    <property type="evidence" value="ECO:0007669"/>
    <property type="project" value="TreeGrafter"/>
</dbReference>
<dbReference type="GO" id="GO:1990116">
    <property type="term" value="P:ribosome-associated ubiquitin-dependent protein catabolic process"/>
    <property type="evidence" value="ECO:0007669"/>
    <property type="project" value="TreeGrafter"/>
</dbReference>
<accession>A4RQX9</accession>
<dbReference type="GO" id="GO:0000049">
    <property type="term" value="F:tRNA binding"/>
    <property type="evidence" value="ECO:0007669"/>
    <property type="project" value="TreeGrafter"/>
</dbReference>
<proteinExistence type="predicted"/>
<evidence type="ECO:0000313" key="2">
    <source>
        <dbReference type="EMBL" id="ABO94100.1"/>
    </source>
</evidence>
<organism evidence="2 3">
    <name type="scientific">Ostreococcus lucimarinus (strain CCE9901)</name>
    <dbReference type="NCBI Taxonomy" id="436017"/>
    <lineage>
        <taxon>Eukaryota</taxon>
        <taxon>Viridiplantae</taxon>
        <taxon>Chlorophyta</taxon>
        <taxon>Mamiellophyceae</taxon>
        <taxon>Mamiellales</taxon>
        <taxon>Bathycoccaceae</taxon>
        <taxon>Ostreococcus</taxon>
    </lineage>
</organism>
<protein>
    <recommendedName>
        <fullName evidence="1">NFACT RNA-binding domain-containing protein</fullName>
    </recommendedName>
</protein>
<dbReference type="EMBL" id="CP000581">
    <property type="protein sequence ID" value="ABO94100.1"/>
    <property type="molecule type" value="Genomic_DNA"/>
</dbReference>
<dbReference type="Pfam" id="PF05670">
    <property type="entry name" value="NFACT-R_1"/>
    <property type="match status" value="1"/>
</dbReference>
<dbReference type="InterPro" id="IPR008532">
    <property type="entry name" value="NFACT_RNA-bd"/>
</dbReference>
<dbReference type="AlphaFoldDB" id="A4RQX9"/>
<evidence type="ECO:0000313" key="3">
    <source>
        <dbReference type="Proteomes" id="UP000001568"/>
    </source>
</evidence>
<dbReference type="GO" id="GO:1990112">
    <property type="term" value="C:RQC complex"/>
    <property type="evidence" value="ECO:0007669"/>
    <property type="project" value="TreeGrafter"/>
</dbReference>
<dbReference type="InterPro" id="IPR051608">
    <property type="entry name" value="RQC_Subunit_NEMF"/>
</dbReference>
<sequence length="253" mass="27673">MRKETQRRIERALKKVGKATTKLRVARETVEALMAKEDASEAELAACPDVDAIASDLTSCKTELNDLNALSDVLRGCKSVNSPMFVDDAYERAKALRVDDAPPARPPRVPKVKGPRSDKPRMPYWTFVSVDGIDIRVGRTSSDNDSVSCDPQCRDSRDWWMHAAGCPGSHVVIRYTGDDLPKETMIDAAVLAAANSKANQVGRAPVSLVRCRQVSKPRGAKPGLVQLSGDVRTVTVNVKDEAARLERLMTTKS</sequence>
<dbReference type="PANTHER" id="PTHR15239">
    <property type="entry name" value="NUCLEAR EXPORT MEDIATOR FACTOR NEMF"/>
    <property type="match status" value="1"/>
</dbReference>
<dbReference type="RefSeq" id="XP_001415808.1">
    <property type="nucleotide sequence ID" value="XM_001415771.1"/>
</dbReference>